<feature type="region of interest" description="Disordered" evidence="1">
    <location>
        <begin position="1"/>
        <end position="39"/>
    </location>
</feature>
<dbReference type="InterPro" id="IPR036397">
    <property type="entry name" value="RNaseH_sf"/>
</dbReference>
<dbReference type="RefSeq" id="XP_056690181.1">
    <property type="nucleotide sequence ID" value="XM_056834203.1"/>
</dbReference>
<gene>
    <name evidence="3" type="primary">LOC110779425</name>
</gene>
<protein>
    <recommendedName>
        <fullName evidence="4">Transposase</fullName>
    </recommendedName>
</protein>
<proteinExistence type="predicted"/>
<name>A0ABM3R3I5_SPIOL</name>
<evidence type="ECO:0008006" key="4">
    <source>
        <dbReference type="Google" id="ProtNLM"/>
    </source>
</evidence>
<dbReference type="Gene3D" id="3.30.420.10">
    <property type="entry name" value="Ribonuclease H-like superfamily/Ribonuclease H"/>
    <property type="match status" value="1"/>
</dbReference>
<dbReference type="PANTHER" id="PTHR47169">
    <property type="entry name" value="OS01G0541250 PROTEIN"/>
    <property type="match status" value="1"/>
</dbReference>
<reference evidence="3" key="2">
    <citation type="submission" date="2025-08" db="UniProtKB">
        <authorList>
            <consortium name="RefSeq"/>
        </authorList>
    </citation>
    <scope>IDENTIFICATION</scope>
    <source>
        <tissue evidence="3">Leaf</tissue>
    </source>
</reference>
<feature type="compositionally biased region" description="Acidic residues" evidence="1">
    <location>
        <begin position="1"/>
        <end position="29"/>
    </location>
</feature>
<dbReference type="PANTHER" id="PTHR47169:SF3">
    <property type="match status" value="1"/>
</dbReference>
<evidence type="ECO:0000313" key="2">
    <source>
        <dbReference type="Proteomes" id="UP000813463"/>
    </source>
</evidence>
<sequence>MASDQEDDDFLGFSDDEGDGINSDSDWEGGDNAAGLVQASENAADFGDFEFNEDVPNSNEDVQHVPAEDGMGHQQNTNIQEIPDSETLLYGTIRDAVIEFDYTRKTIGKIWDRAKKQKQAMNSYVVESKYHNCGRKNVQVSYGSIAQIGMGDRTCIVDLAKMLNLGATTVWRLIKRKVIKPHSISLASGHFRSMQNGKDEGVIRLIMDYTIPQEPTYCSMYYFIHIDEKWFYLTQKNQRVYLANNEPYPRRSASSRTKIPKFMFMAAVATRPRWAENGNCEFDGKIGIFPFTNAIAAKRTSKNRVKGTIETKPVKYVNQIETRAMMINKLIPAIKAKWPPHEGEKVIYIIQDNAKAHILQDDPEWQLHYKQDGFTFVLTQQPANSPDCNILDLRFFRSIQSLMHKKMPKTVEDLSGAVYDSFNELHPKTLSNVWMTLQFVSNEILKHKGNNDYQLPHNKKNILEDEGRLPEQVKTPMWAVNECIQLYDEWKANQ</sequence>
<organism evidence="2 3">
    <name type="scientific">Spinacia oleracea</name>
    <name type="common">Spinach</name>
    <dbReference type="NCBI Taxonomy" id="3562"/>
    <lineage>
        <taxon>Eukaryota</taxon>
        <taxon>Viridiplantae</taxon>
        <taxon>Streptophyta</taxon>
        <taxon>Embryophyta</taxon>
        <taxon>Tracheophyta</taxon>
        <taxon>Spermatophyta</taxon>
        <taxon>Magnoliopsida</taxon>
        <taxon>eudicotyledons</taxon>
        <taxon>Gunneridae</taxon>
        <taxon>Pentapetalae</taxon>
        <taxon>Caryophyllales</taxon>
        <taxon>Chenopodiaceae</taxon>
        <taxon>Chenopodioideae</taxon>
        <taxon>Anserineae</taxon>
        <taxon>Spinacia</taxon>
    </lineage>
</organism>
<accession>A0ABM3R3I5</accession>
<dbReference type="GeneID" id="110779425"/>
<evidence type="ECO:0000313" key="3">
    <source>
        <dbReference type="RefSeq" id="XP_056690181.1"/>
    </source>
</evidence>
<evidence type="ECO:0000256" key="1">
    <source>
        <dbReference type="SAM" id="MobiDB-lite"/>
    </source>
</evidence>
<keyword evidence="2" id="KW-1185">Reference proteome</keyword>
<reference evidence="2" key="1">
    <citation type="journal article" date="2021" name="Nat. Commun.">
        <title>Genomic analyses provide insights into spinach domestication and the genetic basis of agronomic traits.</title>
        <authorList>
            <person name="Cai X."/>
            <person name="Sun X."/>
            <person name="Xu C."/>
            <person name="Sun H."/>
            <person name="Wang X."/>
            <person name="Ge C."/>
            <person name="Zhang Z."/>
            <person name="Wang Q."/>
            <person name="Fei Z."/>
            <person name="Jiao C."/>
            <person name="Wang Q."/>
        </authorList>
    </citation>
    <scope>NUCLEOTIDE SEQUENCE [LARGE SCALE GENOMIC DNA]</scope>
    <source>
        <strain evidence="2">cv. Varoflay</strain>
    </source>
</reference>
<dbReference type="Proteomes" id="UP000813463">
    <property type="component" value="Chromosome 1"/>
</dbReference>